<dbReference type="Pfam" id="PF00089">
    <property type="entry name" value="Trypsin"/>
    <property type="match status" value="1"/>
</dbReference>
<evidence type="ECO:0000256" key="1">
    <source>
        <dbReference type="ARBA" id="ARBA00023157"/>
    </source>
</evidence>
<evidence type="ECO:0000256" key="2">
    <source>
        <dbReference type="SAM" id="MobiDB-lite"/>
    </source>
</evidence>
<dbReference type="PANTHER" id="PTHR24271:SF60">
    <property type="entry name" value="KALLIKREIN-15"/>
    <property type="match status" value="1"/>
</dbReference>
<dbReference type="FunFam" id="2.40.10.10:FF:000166">
    <property type="entry name" value="Trypsin"/>
    <property type="match status" value="1"/>
</dbReference>
<dbReference type="PROSITE" id="PS50240">
    <property type="entry name" value="TRYPSIN_DOM"/>
    <property type="match status" value="1"/>
</dbReference>
<protein>
    <recommendedName>
        <fullName evidence="3">Peptidase S1 domain-containing protein</fullName>
    </recommendedName>
</protein>
<organism evidence="4 5">
    <name type="scientific">Canis lupus familiaris</name>
    <name type="common">Dog</name>
    <name type="synonym">Canis familiaris</name>
    <dbReference type="NCBI Taxonomy" id="9615"/>
    <lineage>
        <taxon>Eukaryota</taxon>
        <taxon>Metazoa</taxon>
        <taxon>Chordata</taxon>
        <taxon>Craniata</taxon>
        <taxon>Vertebrata</taxon>
        <taxon>Euteleostomi</taxon>
        <taxon>Mammalia</taxon>
        <taxon>Eutheria</taxon>
        <taxon>Laurasiatheria</taxon>
        <taxon>Carnivora</taxon>
        <taxon>Caniformia</taxon>
        <taxon>Canidae</taxon>
        <taxon>Canis</taxon>
    </lineage>
</organism>
<dbReference type="InterPro" id="IPR001254">
    <property type="entry name" value="Trypsin_dom"/>
</dbReference>
<dbReference type="Ensembl" id="ENSCAFT00030005010.1">
    <property type="protein sequence ID" value="ENSCAFP00030004449.1"/>
    <property type="gene ID" value="ENSCAFG00030002700.1"/>
</dbReference>
<evidence type="ECO:0000313" key="4">
    <source>
        <dbReference type="Ensembl" id="ENSCAFP00030004449.1"/>
    </source>
</evidence>
<dbReference type="SUPFAM" id="SSF50494">
    <property type="entry name" value="Trypsin-like serine proteases"/>
    <property type="match status" value="1"/>
</dbReference>
<feature type="region of interest" description="Disordered" evidence="2">
    <location>
        <begin position="33"/>
        <end position="61"/>
    </location>
</feature>
<dbReference type="Gene3D" id="2.40.10.10">
    <property type="entry name" value="Trypsin-like serine proteases"/>
    <property type="match status" value="2"/>
</dbReference>
<dbReference type="PRINTS" id="PR00722">
    <property type="entry name" value="CHYMOTRYPSIN"/>
</dbReference>
<dbReference type="SMART" id="SM00020">
    <property type="entry name" value="Tryp_SPc"/>
    <property type="match status" value="1"/>
</dbReference>
<dbReference type="GO" id="GO:0006508">
    <property type="term" value="P:proteolysis"/>
    <property type="evidence" value="ECO:0007669"/>
    <property type="project" value="InterPro"/>
</dbReference>
<reference evidence="4" key="2">
    <citation type="submission" date="2025-08" db="UniProtKB">
        <authorList>
            <consortium name="Ensembl"/>
        </authorList>
    </citation>
    <scope>IDENTIFICATION</scope>
</reference>
<name>A0A8C0M5E2_CANLF</name>
<dbReference type="InterPro" id="IPR018114">
    <property type="entry name" value="TRYPSIN_HIS"/>
</dbReference>
<keyword evidence="1" id="KW-1015">Disulfide bond</keyword>
<evidence type="ECO:0000259" key="3">
    <source>
        <dbReference type="PROSITE" id="PS50240"/>
    </source>
</evidence>
<proteinExistence type="predicted"/>
<accession>A0A8C0M5E2</accession>
<reference evidence="4" key="1">
    <citation type="submission" date="2019-03" db="EMBL/GenBank/DDBJ databases">
        <authorList>
            <person name="Warren W.C."/>
            <person name="Johnson G.S."/>
        </authorList>
    </citation>
    <scope>NUCLEOTIDE SEQUENCE [LARGE SCALE GENOMIC DNA]</scope>
    <source>
        <strain evidence="4">Basenji</strain>
    </source>
</reference>
<dbReference type="PANTHER" id="PTHR24271">
    <property type="entry name" value="KALLIKREIN-RELATED"/>
    <property type="match status" value="1"/>
</dbReference>
<sequence>KIQGQGCLQRLEESTNEKYIVWAECTQRCGTQGKASVRRDPPLPFSQRSRTTLTRSWEAKSVSPTPSHGKWPYLSVDGFNCGASLISEHWVLSAAHCQTRFMRARLGEHNLRKRDGPEQLRTLARIIPHPLYEAHSHRHDVMLLRLTRPARLSRQVRPVALPTRCPQPAEACVVSGWGLVSDHKPGTKGEHRLTR</sequence>
<dbReference type="InterPro" id="IPR001314">
    <property type="entry name" value="Peptidase_S1A"/>
</dbReference>
<dbReference type="InterPro" id="IPR043504">
    <property type="entry name" value="Peptidase_S1_PA_chymotrypsin"/>
</dbReference>
<feature type="domain" description="Peptidase S1" evidence="3">
    <location>
        <begin position="69"/>
        <end position="195"/>
    </location>
</feature>
<dbReference type="AlphaFoldDB" id="A0A8C0M5E2"/>
<dbReference type="CDD" id="cd00190">
    <property type="entry name" value="Tryp_SPc"/>
    <property type="match status" value="1"/>
</dbReference>
<dbReference type="Proteomes" id="UP000694429">
    <property type="component" value="Chromosome 1"/>
</dbReference>
<dbReference type="PROSITE" id="PS00134">
    <property type="entry name" value="TRYPSIN_HIS"/>
    <property type="match status" value="1"/>
</dbReference>
<feature type="compositionally biased region" description="Polar residues" evidence="2">
    <location>
        <begin position="46"/>
        <end position="55"/>
    </location>
</feature>
<dbReference type="GO" id="GO:0004252">
    <property type="term" value="F:serine-type endopeptidase activity"/>
    <property type="evidence" value="ECO:0007669"/>
    <property type="project" value="InterPro"/>
</dbReference>
<evidence type="ECO:0000313" key="5">
    <source>
        <dbReference type="Proteomes" id="UP000694429"/>
    </source>
</evidence>
<dbReference type="InterPro" id="IPR009003">
    <property type="entry name" value="Peptidase_S1_PA"/>
</dbReference>